<keyword evidence="1" id="KW-0697">Rotamase</keyword>
<dbReference type="PROSITE" id="PS50198">
    <property type="entry name" value="PPIC_PPIASE_2"/>
    <property type="match status" value="2"/>
</dbReference>
<dbReference type="Pfam" id="PF00639">
    <property type="entry name" value="Rotamase"/>
    <property type="match status" value="2"/>
</dbReference>
<dbReference type="PROSITE" id="PS01096">
    <property type="entry name" value="PPIC_PPIASE_1"/>
    <property type="match status" value="1"/>
</dbReference>
<dbReference type="InterPro" id="IPR050245">
    <property type="entry name" value="PrsA_foldase"/>
</dbReference>
<keyword evidence="1" id="KW-0413">Isomerase</keyword>
<accession>A0A0S8G5G1</accession>
<dbReference type="SUPFAM" id="SSF109998">
    <property type="entry name" value="Triger factor/SurA peptide-binding domain-like"/>
    <property type="match status" value="1"/>
</dbReference>
<dbReference type="InterPro" id="IPR046357">
    <property type="entry name" value="PPIase_dom_sf"/>
</dbReference>
<dbReference type="PANTHER" id="PTHR47245">
    <property type="entry name" value="PEPTIDYLPROLYL ISOMERASE"/>
    <property type="match status" value="1"/>
</dbReference>
<gene>
    <name evidence="3" type="ORF">AMJ87_12120</name>
</gene>
<dbReference type="SUPFAM" id="SSF54534">
    <property type="entry name" value="FKBP-like"/>
    <property type="match status" value="2"/>
</dbReference>
<dbReference type="Gene3D" id="1.10.4030.10">
    <property type="entry name" value="Porin chaperone SurA, peptide-binding domain"/>
    <property type="match status" value="1"/>
</dbReference>
<proteinExistence type="predicted"/>
<sequence>MIILLLCGVLANQIAAYVGEEIILESDVSENMILLASDPSAREMFTTTEEMRDYVLDQLIAQKLLLNEAEKESVVVTDEEIDAIVEQSLNEVKARYPSEADFMHDLEKSGITLEELKQYNAEVWRTQLVTRRLIEKKTGSKITISPIAMQRFYEENKDSIAVRPDRVKLAHILVIIRPSEAEQRKAFEKAVDVYKLLLAGGDFGVLAQEFSDDRGTKSRGGMMGRIQRGETLEEFEGVVFGLKPGVVSQPFQTRLGYHIVEVLNKGEDWVLARQILIAVEVTRADTLRFEERAQRYIDQIESGADFDSLANTVSDDPNIDLGEIPITVLTPPLDTVVENLDVGELSEPMMTPYGLHQIYVRERISEEPLSFEDLRDQIYQYLYRQEQQKYSAELIADLEQSIFIKRFPREF</sequence>
<protein>
    <recommendedName>
        <fullName evidence="2">PpiC domain-containing protein</fullName>
    </recommendedName>
</protein>
<organism evidence="3 4">
    <name type="scientific">candidate division WOR_3 bacterium SM23_60</name>
    <dbReference type="NCBI Taxonomy" id="1703780"/>
    <lineage>
        <taxon>Bacteria</taxon>
        <taxon>Bacteria division WOR-3</taxon>
    </lineage>
</organism>
<dbReference type="PANTHER" id="PTHR47245:SF2">
    <property type="entry name" value="PEPTIDYL-PROLYL CIS-TRANS ISOMERASE HP_0175-RELATED"/>
    <property type="match status" value="1"/>
</dbReference>
<dbReference type="GO" id="GO:0003755">
    <property type="term" value="F:peptidyl-prolyl cis-trans isomerase activity"/>
    <property type="evidence" value="ECO:0007669"/>
    <property type="project" value="UniProtKB-KW"/>
</dbReference>
<reference evidence="3 4" key="1">
    <citation type="journal article" date="2015" name="Microbiome">
        <title>Genomic resolution of linkages in carbon, nitrogen, and sulfur cycling among widespread estuary sediment bacteria.</title>
        <authorList>
            <person name="Baker B.J."/>
            <person name="Lazar C.S."/>
            <person name="Teske A.P."/>
            <person name="Dick G.J."/>
        </authorList>
    </citation>
    <scope>NUCLEOTIDE SEQUENCE [LARGE SCALE GENOMIC DNA]</scope>
    <source>
        <strain evidence="3">SM23_60</strain>
    </source>
</reference>
<dbReference type="InterPro" id="IPR000297">
    <property type="entry name" value="PPIase_PpiC"/>
</dbReference>
<dbReference type="Pfam" id="PF13624">
    <property type="entry name" value="SurA_N_3"/>
    <property type="match status" value="1"/>
</dbReference>
<comment type="caution">
    <text evidence="3">The sequence shown here is derived from an EMBL/GenBank/DDBJ whole genome shotgun (WGS) entry which is preliminary data.</text>
</comment>
<evidence type="ECO:0000259" key="2">
    <source>
        <dbReference type="PROSITE" id="PS50198"/>
    </source>
</evidence>
<evidence type="ECO:0000313" key="4">
    <source>
        <dbReference type="Proteomes" id="UP000051096"/>
    </source>
</evidence>
<dbReference type="Gene3D" id="3.10.50.40">
    <property type="match status" value="2"/>
</dbReference>
<feature type="domain" description="PpiC" evidence="2">
    <location>
        <begin position="267"/>
        <end position="362"/>
    </location>
</feature>
<dbReference type="InterPro" id="IPR023058">
    <property type="entry name" value="PPIase_PpiC_CS"/>
</dbReference>
<feature type="domain" description="PpiC" evidence="2">
    <location>
        <begin position="164"/>
        <end position="264"/>
    </location>
</feature>
<evidence type="ECO:0000256" key="1">
    <source>
        <dbReference type="PROSITE-ProRule" id="PRU00278"/>
    </source>
</evidence>
<dbReference type="InterPro" id="IPR027304">
    <property type="entry name" value="Trigger_fact/SurA_dom_sf"/>
</dbReference>
<evidence type="ECO:0000313" key="3">
    <source>
        <dbReference type="EMBL" id="KPK68311.1"/>
    </source>
</evidence>
<name>A0A0S8G5G1_UNCW3</name>
<dbReference type="EMBL" id="LJUO01000175">
    <property type="protein sequence ID" value="KPK68311.1"/>
    <property type="molecule type" value="Genomic_DNA"/>
</dbReference>
<dbReference type="AlphaFoldDB" id="A0A0S8G5G1"/>
<dbReference type="Proteomes" id="UP000051096">
    <property type="component" value="Unassembled WGS sequence"/>
</dbReference>